<protein>
    <recommendedName>
        <fullName evidence="2">UPF0102 protein CWATWH0402_4761</fullName>
    </recommendedName>
</protein>
<dbReference type="GO" id="GO:0003676">
    <property type="term" value="F:nucleic acid binding"/>
    <property type="evidence" value="ECO:0007669"/>
    <property type="project" value="InterPro"/>
</dbReference>
<dbReference type="CDD" id="cd20736">
    <property type="entry name" value="PoNe_Nuclease"/>
    <property type="match status" value="1"/>
</dbReference>
<dbReference type="Gene3D" id="3.40.1350.10">
    <property type="match status" value="1"/>
</dbReference>
<organism evidence="3 4">
    <name type="scientific">Crocosphaera watsonii WH 0402</name>
    <dbReference type="NCBI Taxonomy" id="1284629"/>
    <lineage>
        <taxon>Bacteria</taxon>
        <taxon>Bacillati</taxon>
        <taxon>Cyanobacteriota</taxon>
        <taxon>Cyanophyceae</taxon>
        <taxon>Oscillatoriophycideae</taxon>
        <taxon>Chroococcales</taxon>
        <taxon>Aphanothecaceae</taxon>
        <taxon>Crocosphaera</taxon>
    </lineage>
</organism>
<dbReference type="InterPro" id="IPR003509">
    <property type="entry name" value="UPF0102_YraN-like"/>
</dbReference>
<dbReference type="SUPFAM" id="SSF52980">
    <property type="entry name" value="Restriction endonuclease-like"/>
    <property type="match status" value="1"/>
</dbReference>
<evidence type="ECO:0000256" key="2">
    <source>
        <dbReference type="HAMAP-Rule" id="MF_00048"/>
    </source>
</evidence>
<comment type="similarity">
    <text evidence="1 2">Belongs to the UPF0102 family.</text>
</comment>
<dbReference type="Proteomes" id="UP000018130">
    <property type="component" value="Unassembled WGS sequence"/>
</dbReference>
<evidence type="ECO:0000256" key="1">
    <source>
        <dbReference type="ARBA" id="ARBA00006738"/>
    </source>
</evidence>
<dbReference type="EMBL" id="CAQN01000692">
    <property type="protein sequence ID" value="CCQ68059.1"/>
    <property type="molecule type" value="Genomic_DNA"/>
</dbReference>
<name>T2JSM7_CROWT</name>
<sequence>MWLEYARGFLEETQLLNYFSTSNSMTSIGKIGEKFVAQWLIHQGWQILHERWRSPWGEIDIIAQDHNSDTLIFIEVKTRKSRNWDHGGIFAVTPQKQAKIRQTADYFLGEYPQFSNFFCRFDVALVHYQPVNQSCSNNSDLIIKIGKPVQWQGYQLTLLDYIEAAF</sequence>
<reference evidence="3 4" key="2">
    <citation type="submission" date="2013-09" db="EMBL/GenBank/DDBJ databases">
        <title>Whole genome comparison of six Crocosphaera watsonii strains with differing phenotypes.</title>
        <authorList>
            <person name="Bench S.R."/>
            <person name="Heller P."/>
            <person name="Frank I."/>
            <person name="Arciniega M."/>
            <person name="Shilova I.N."/>
            <person name="Zehr J.P."/>
        </authorList>
    </citation>
    <scope>NUCLEOTIDE SEQUENCE [LARGE SCALE GENOMIC DNA]</scope>
    <source>
        <strain evidence="3 4">WH 0402</strain>
    </source>
</reference>
<gene>
    <name evidence="3" type="ORF">CWATWH0402_4761</name>
</gene>
<evidence type="ECO:0000313" key="4">
    <source>
        <dbReference type="Proteomes" id="UP000018130"/>
    </source>
</evidence>
<dbReference type="NCBIfam" id="TIGR00252">
    <property type="entry name" value="YraN family protein"/>
    <property type="match status" value="1"/>
</dbReference>
<dbReference type="PANTHER" id="PTHR34039:SF1">
    <property type="entry name" value="UPF0102 PROTEIN YRAN"/>
    <property type="match status" value="1"/>
</dbReference>
<dbReference type="InterPro" id="IPR011856">
    <property type="entry name" value="tRNA_endonuc-like_dom_sf"/>
</dbReference>
<dbReference type="AlphaFoldDB" id="T2JSM7"/>
<dbReference type="Pfam" id="PF02021">
    <property type="entry name" value="UPF0102"/>
    <property type="match status" value="1"/>
</dbReference>
<evidence type="ECO:0000313" key="3">
    <source>
        <dbReference type="EMBL" id="CCQ68059.1"/>
    </source>
</evidence>
<dbReference type="HAMAP" id="MF_00048">
    <property type="entry name" value="UPF0102"/>
    <property type="match status" value="1"/>
</dbReference>
<accession>T2JSM7</accession>
<dbReference type="InterPro" id="IPR011335">
    <property type="entry name" value="Restrct_endonuc-II-like"/>
</dbReference>
<comment type="caution">
    <text evidence="3">The sequence shown here is derived from an EMBL/GenBank/DDBJ whole genome shotgun (WGS) entry which is preliminary data.</text>
</comment>
<reference evidence="3 4" key="1">
    <citation type="submission" date="2013-01" db="EMBL/GenBank/DDBJ databases">
        <authorList>
            <person name="Bench S."/>
        </authorList>
    </citation>
    <scope>NUCLEOTIDE SEQUENCE [LARGE SCALE GENOMIC DNA]</scope>
    <source>
        <strain evidence="3 4">WH 0402</strain>
    </source>
</reference>
<dbReference type="PANTHER" id="PTHR34039">
    <property type="entry name" value="UPF0102 PROTEIN YRAN"/>
    <property type="match status" value="1"/>
</dbReference>
<proteinExistence type="inferred from homology"/>